<protein>
    <submittedName>
        <fullName evidence="2">Dienelactone hydrolase</fullName>
    </submittedName>
</protein>
<keyword evidence="2" id="KW-0378">Hydrolase</keyword>
<reference evidence="2 3" key="1">
    <citation type="submission" date="2015-07" db="EMBL/GenBank/DDBJ databases">
        <title>Genome sequencing of Kibdelosporangium phytohabitans.</title>
        <authorList>
            <person name="Qin S."/>
            <person name="Xing K."/>
        </authorList>
    </citation>
    <scope>NUCLEOTIDE SEQUENCE [LARGE SCALE GENOMIC DNA]</scope>
    <source>
        <strain evidence="2 3">KLBMP1111</strain>
    </source>
</reference>
<dbReference type="Gene3D" id="3.40.50.1820">
    <property type="entry name" value="alpha/beta hydrolase"/>
    <property type="match status" value="1"/>
</dbReference>
<dbReference type="AlphaFoldDB" id="A0A0N9I4K5"/>
<dbReference type="InterPro" id="IPR029058">
    <property type="entry name" value="AB_hydrolase_fold"/>
</dbReference>
<proteinExistence type="predicted"/>
<keyword evidence="3" id="KW-1185">Reference proteome</keyword>
<evidence type="ECO:0000259" key="1">
    <source>
        <dbReference type="Pfam" id="PF01738"/>
    </source>
</evidence>
<accession>A0A0N9I4K5</accession>
<dbReference type="PANTHER" id="PTHR46623">
    <property type="entry name" value="CARBOXYMETHYLENEBUTENOLIDASE-RELATED"/>
    <property type="match status" value="1"/>
</dbReference>
<sequence>MVREFPRMVVDVPTKDGTADSYLVVPEGGPHPGVLLFEDAFGLRPRLFEMAGRIAERGYAVLAPNILYRGGRCPQFDMADMADPEKRSALFGRIMPNIQQLTAERIAADTESYLDFFAAQPGVSAEQVVVVGYCMGGTNALRAIEAHPSRIKAVATFHAGSLATDEPDSPHLSVGNITGEAYFAHADQDHAMSAEQIEVLEAALDAAGVTYRSELYEGAPHGFTMSDTAMHHEEGEKRHWENLFALLERTR</sequence>
<dbReference type="KEGG" id="kphy:AOZ06_43950"/>
<dbReference type="Proteomes" id="UP000063699">
    <property type="component" value="Chromosome"/>
</dbReference>
<name>A0A0N9I4K5_9PSEU</name>
<dbReference type="InterPro" id="IPR002925">
    <property type="entry name" value="Dienelactn_hydro"/>
</dbReference>
<feature type="domain" description="Dienelactone hydrolase" evidence="1">
    <location>
        <begin position="20"/>
        <end position="248"/>
    </location>
</feature>
<dbReference type="PANTHER" id="PTHR46623:SF10">
    <property type="entry name" value="CARBOXYMETHYLENEBUTENOLIDASE HOMOLOG"/>
    <property type="match status" value="1"/>
</dbReference>
<evidence type="ECO:0000313" key="3">
    <source>
        <dbReference type="Proteomes" id="UP000063699"/>
    </source>
</evidence>
<dbReference type="EMBL" id="CP012752">
    <property type="protein sequence ID" value="ALG12890.1"/>
    <property type="molecule type" value="Genomic_DNA"/>
</dbReference>
<dbReference type="SUPFAM" id="SSF53474">
    <property type="entry name" value="alpha/beta-Hydrolases"/>
    <property type="match status" value="1"/>
</dbReference>
<evidence type="ECO:0000313" key="2">
    <source>
        <dbReference type="EMBL" id="ALG12890.1"/>
    </source>
</evidence>
<dbReference type="Pfam" id="PF01738">
    <property type="entry name" value="DLH"/>
    <property type="match status" value="1"/>
</dbReference>
<dbReference type="STRING" id="860235.AOZ06_43950"/>
<organism evidence="2 3">
    <name type="scientific">Kibdelosporangium phytohabitans</name>
    <dbReference type="NCBI Taxonomy" id="860235"/>
    <lineage>
        <taxon>Bacteria</taxon>
        <taxon>Bacillati</taxon>
        <taxon>Actinomycetota</taxon>
        <taxon>Actinomycetes</taxon>
        <taxon>Pseudonocardiales</taxon>
        <taxon>Pseudonocardiaceae</taxon>
        <taxon>Kibdelosporangium</taxon>
    </lineage>
</organism>
<gene>
    <name evidence="2" type="ORF">AOZ06_43950</name>
</gene>
<dbReference type="InterPro" id="IPR051049">
    <property type="entry name" value="Dienelactone_hydrolase-like"/>
</dbReference>
<dbReference type="GO" id="GO:0016787">
    <property type="term" value="F:hydrolase activity"/>
    <property type="evidence" value="ECO:0007669"/>
    <property type="project" value="UniProtKB-KW"/>
</dbReference>